<organism evidence="2 3">
    <name type="scientific">Brachionus plicatilis</name>
    <name type="common">Marine rotifer</name>
    <name type="synonym">Brachionus muelleri</name>
    <dbReference type="NCBI Taxonomy" id="10195"/>
    <lineage>
        <taxon>Eukaryota</taxon>
        <taxon>Metazoa</taxon>
        <taxon>Spiralia</taxon>
        <taxon>Gnathifera</taxon>
        <taxon>Rotifera</taxon>
        <taxon>Eurotatoria</taxon>
        <taxon>Monogononta</taxon>
        <taxon>Pseudotrocha</taxon>
        <taxon>Ploima</taxon>
        <taxon>Brachionidae</taxon>
        <taxon>Brachionus</taxon>
    </lineage>
</organism>
<reference evidence="2 3" key="1">
    <citation type="journal article" date="2018" name="Sci. Rep.">
        <title>Genomic signatures of local adaptation to the degree of environmental predictability in rotifers.</title>
        <authorList>
            <person name="Franch-Gras L."/>
            <person name="Hahn C."/>
            <person name="Garcia-Roger E.M."/>
            <person name="Carmona M.J."/>
            <person name="Serra M."/>
            <person name="Gomez A."/>
        </authorList>
    </citation>
    <scope>NUCLEOTIDE SEQUENCE [LARGE SCALE GENOMIC DNA]</scope>
    <source>
        <strain evidence="2">HYR1</strain>
    </source>
</reference>
<dbReference type="EMBL" id="REGN01004064">
    <property type="protein sequence ID" value="RNA19355.1"/>
    <property type="molecule type" value="Genomic_DNA"/>
</dbReference>
<sequence>MRIFKIQCSNRRNADKHKIKQFLEIIETNYKKIRDDHLKISVIGSNKNVTPAIRPAGQR</sequence>
<gene>
    <name evidence="1" type="ORF">BpHYR1_017160</name>
    <name evidence="2" type="ORF">BpHYR1_038984</name>
</gene>
<protein>
    <submittedName>
        <fullName evidence="2">Uncharacterized protein</fullName>
    </submittedName>
</protein>
<proteinExistence type="predicted"/>
<evidence type="ECO:0000313" key="2">
    <source>
        <dbReference type="EMBL" id="RNA19355.1"/>
    </source>
</evidence>
<dbReference type="AlphaFoldDB" id="A0A3M7R804"/>
<accession>A0A3M7R804</accession>
<comment type="caution">
    <text evidence="2">The sequence shown here is derived from an EMBL/GenBank/DDBJ whole genome shotgun (WGS) entry which is preliminary data.</text>
</comment>
<dbReference type="EMBL" id="REGN01005273">
    <property type="protein sequence ID" value="RNA14030.1"/>
    <property type="molecule type" value="Genomic_DNA"/>
</dbReference>
<evidence type="ECO:0000313" key="1">
    <source>
        <dbReference type="EMBL" id="RNA14030.1"/>
    </source>
</evidence>
<dbReference type="Proteomes" id="UP000276133">
    <property type="component" value="Unassembled WGS sequence"/>
</dbReference>
<evidence type="ECO:0000313" key="3">
    <source>
        <dbReference type="Proteomes" id="UP000276133"/>
    </source>
</evidence>
<keyword evidence="3" id="KW-1185">Reference proteome</keyword>
<name>A0A3M7R804_BRAPC</name>